<dbReference type="PANTHER" id="PTHR43237">
    <property type="entry name" value="NADP-DEPENDENT MALIC ENZYME"/>
    <property type="match status" value="1"/>
</dbReference>
<feature type="binding site" evidence="4">
    <location>
        <position position="322"/>
    </location>
    <ligand>
        <name>(S)-malate</name>
        <dbReference type="ChEBI" id="CHEBI:15589"/>
    </ligand>
</feature>
<dbReference type="Pfam" id="PF03949">
    <property type="entry name" value="Malic_M"/>
    <property type="match status" value="1"/>
</dbReference>
<dbReference type="GO" id="GO:0046872">
    <property type="term" value="F:metal ion binding"/>
    <property type="evidence" value="ECO:0007669"/>
    <property type="project" value="UniProtKB-KW"/>
</dbReference>
<reference evidence="8 9" key="1">
    <citation type="journal article" date="2016" name="Nat. Commun.">
        <title>Thousands of microbial genomes shed light on interconnected biogeochemical processes in an aquifer system.</title>
        <authorList>
            <person name="Anantharaman K."/>
            <person name="Brown C.T."/>
            <person name="Hug L.A."/>
            <person name="Sharon I."/>
            <person name="Castelle C.J."/>
            <person name="Probst A.J."/>
            <person name="Thomas B.C."/>
            <person name="Singh A."/>
            <person name="Wilkins M.J."/>
            <person name="Karaoz U."/>
            <person name="Brodie E.L."/>
            <person name="Williams K.H."/>
            <person name="Hubbard S.S."/>
            <person name="Banfield J.F."/>
        </authorList>
    </citation>
    <scope>NUCLEOTIDE SEQUENCE [LARGE SCALE GENOMIC DNA]</scope>
</reference>
<feature type="binding site" evidence="5">
    <location>
        <position position="133"/>
    </location>
    <ligand>
        <name>a divalent metal cation</name>
        <dbReference type="ChEBI" id="CHEBI:60240"/>
    </ligand>
</feature>
<dbReference type="PANTHER" id="PTHR43237:SF4">
    <property type="entry name" value="NADP-DEPENDENT MALIC ENZYME"/>
    <property type="match status" value="1"/>
</dbReference>
<evidence type="ECO:0000313" key="9">
    <source>
        <dbReference type="Proteomes" id="UP000176336"/>
    </source>
</evidence>
<dbReference type="SMART" id="SM01274">
    <property type="entry name" value="malic"/>
    <property type="match status" value="1"/>
</dbReference>
<dbReference type="SMART" id="SM00919">
    <property type="entry name" value="Malic_M"/>
    <property type="match status" value="1"/>
</dbReference>
<dbReference type="InterPro" id="IPR051674">
    <property type="entry name" value="Malate_Decarboxylase"/>
</dbReference>
<evidence type="ECO:0000256" key="4">
    <source>
        <dbReference type="PIRSR" id="PIRSR000106-2"/>
    </source>
</evidence>
<evidence type="ECO:0000313" key="8">
    <source>
        <dbReference type="EMBL" id="OGE18906.1"/>
    </source>
</evidence>
<feature type="domain" description="Malic enzyme N-terminal" evidence="7">
    <location>
        <begin position="15"/>
        <end position="148"/>
    </location>
</feature>
<protein>
    <submittedName>
        <fullName evidence="8">Malate dehydrogenase</fullName>
    </submittedName>
</protein>
<dbReference type="Pfam" id="PF00390">
    <property type="entry name" value="malic"/>
    <property type="match status" value="1"/>
</dbReference>
<dbReference type="Gene3D" id="3.40.50.10380">
    <property type="entry name" value="Malic enzyme, N-terminal domain"/>
    <property type="match status" value="1"/>
</dbReference>
<sequence>MDYGSLSLKLHRKFRGKLETTSKIPLKDKKDLSTVYTPGVGTVSSFIGKNTQSAFDLTLKGRTVAVVSDGSAILGLGNLGPEAALPVMEGKCLLFKTFAGLDAFPLVLATQDADEIVSIVRGIAPTFAAINLEDISAPRCFEIEERLQDLGIPTMHDDQHATAIVVLAGLKNAVALSGRSWFKTKVIINGAGAAGSAVAKILSCRGFDSKFCSAVADVIVLDSKGIIYRGRPDLDPYKKELAKFTNRNNLRGDLETALTGADVFIGLSKGGILKAYHIKKMSRDPVIFALANPIPEIMPDEAKKLGVRLIATGRSDFPNQINNALVFPGLFKGAITARAKRITPEMKLKAAEALSKLVKKPSQENFIPSIFDQRIVKSVSLAVSSAAGDK</sequence>
<name>A0A1F5IRF9_9BACT</name>
<evidence type="ECO:0000259" key="7">
    <source>
        <dbReference type="SMART" id="SM01274"/>
    </source>
</evidence>
<dbReference type="AlphaFoldDB" id="A0A1F5IRF9"/>
<dbReference type="InterPro" id="IPR012302">
    <property type="entry name" value="Malic_NAD-bd"/>
</dbReference>
<dbReference type="InterPro" id="IPR001891">
    <property type="entry name" value="Malic_OxRdtase"/>
</dbReference>
<dbReference type="GO" id="GO:0051287">
    <property type="term" value="F:NAD binding"/>
    <property type="evidence" value="ECO:0007669"/>
    <property type="project" value="InterPro"/>
</dbReference>
<dbReference type="InterPro" id="IPR045213">
    <property type="entry name" value="Malic_NAD-bd_bact_type"/>
</dbReference>
<dbReference type="InterPro" id="IPR012301">
    <property type="entry name" value="Malic_N_dom"/>
</dbReference>
<feature type="active site" description="Proton acceptor" evidence="3">
    <location>
        <position position="91"/>
    </location>
</feature>
<accession>A0A1F5IRF9</accession>
<evidence type="ECO:0000256" key="3">
    <source>
        <dbReference type="PIRSR" id="PIRSR000106-1"/>
    </source>
</evidence>
<dbReference type="Gene3D" id="3.40.50.720">
    <property type="entry name" value="NAD(P)-binding Rossmann-like Domain"/>
    <property type="match status" value="1"/>
</dbReference>
<dbReference type="CDD" id="cd05311">
    <property type="entry name" value="NAD_bind_2_malic_enz"/>
    <property type="match status" value="1"/>
</dbReference>
<feature type="binding site" evidence="4">
    <location>
        <position position="292"/>
    </location>
    <ligand>
        <name>(S)-malate</name>
        <dbReference type="ChEBI" id="CHEBI:15589"/>
    </ligand>
</feature>
<dbReference type="Proteomes" id="UP000176336">
    <property type="component" value="Unassembled WGS sequence"/>
</dbReference>
<evidence type="ECO:0000259" key="6">
    <source>
        <dbReference type="SMART" id="SM00919"/>
    </source>
</evidence>
<proteinExistence type="inferred from homology"/>
<dbReference type="GO" id="GO:0016616">
    <property type="term" value="F:oxidoreductase activity, acting on the CH-OH group of donors, NAD or NADP as acceptor"/>
    <property type="evidence" value="ECO:0007669"/>
    <property type="project" value="InterPro"/>
</dbReference>
<keyword evidence="5" id="KW-0479">Metal-binding</keyword>
<dbReference type="PIRSF" id="PIRSF000106">
    <property type="entry name" value="ME"/>
    <property type="match status" value="1"/>
</dbReference>
<dbReference type="GO" id="GO:0004470">
    <property type="term" value="F:malic enzyme activity"/>
    <property type="evidence" value="ECO:0007669"/>
    <property type="project" value="InterPro"/>
</dbReference>
<feature type="binding site" evidence="5">
    <location>
        <position position="134"/>
    </location>
    <ligand>
        <name>a divalent metal cation</name>
        <dbReference type="ChEBI" id="CHEBI:60240"/>
    </ligand>
</feature>
<feature type="domain" description="Malic enzyme NAD-binding" evidence="6">
    <location>
        <begin position="159"/>
        <end position="388"/>
    </location>
</feature>
<feature type="binding site" evidence="5">
    <location>
        <position position="158"/>
    </location>
    <ligand>
        <name>a divalent metal cation</name>
        <dbReference type="ChEBI" id="CHEBI:60240"/>
    </ligand>
</feature>
<dbReference type="EMBL" id="MFCR01000008">
    <property type="protein sequence ID" value="OGE18906.1"/>
    <property type="molecule type" value="Genomic_DNA"/>
</dbReference>
<dbReference type="InterPro" id="IPR037062">
    <property type="entry name" value="Malic_N_dom_sf"/>
</dbReference>
<organism evidence="8 9">
    <name type="scientific">Candidatus Daviesbacteria bacterium RIFCSPHIGHO2_01_FULL_41_23</name>
    <dbReference type="NCBI Taxonomy" id="1797764"/>
    <lineage>
        <taxon>Bacteria</taxon>
        <taxon>Candidatus Daviesiibacteriota</taxon>
    </lineage>
</organism>
<evidence type="ECO:0000256" key="1">
    <source>
        <dbReference type="ARBA" id="ARBA00008785"/>
    </source>
</evidence>
<dbReference type="InterPro" id="IPR046346">
    <property type="entry name" value="Aminoacid_DH-like_N_sf"/>
</dbReference>
<comment type="caution">
    <text evidence="8">The sequence shown here is derived from an EMBL/GenBank/DDBJ whole genome shotgun (WGS) entry which is preliminary data.</text>
</comment>
<dbReference type="InterPro" id="IPR036291">
    <property type="entry name" value="NAD(P)-bd_dom_sf"/>
</dbReference>
<gene>
    <name evidence="8" type="ORF">A2871_02830</name>
</gene>
<comment type="similarity">
    <text evidence="1">Belongs to the malic enzymes family.</text>
</comment>
<dbReference type="SUPFAM" id="SSF51735">
    <property type="entry name" value="NAD(P)-binding Rossmann-fold domains"/>
    <property type="match status" value="1"/>
</dbReference>
<evidence type="ECO:0000256" key="5">
    <source>
        <dbReference type="PIRSR" id="PIRSR000106-3"/>
    </source>
</evidence>
<evidence type="ECO:0000256" key="2">
    <source>
        <dbReference type="ARBA" id="ARBA00023002"/>
    </source>
</evidence>
<feature type="active site" description="Proton donor" evidence="3">
    <location>
        <position position="36"/>
    </location>
</feature>
<comment type="cofactor">
    <cofactor evidence="5">
        <name>Mg(2+)</name>
        <dbReference type="ChEBI" id="CHEBI:18420"/>
    </cofactor>
    <cofactor evidence="5">
        <name>Mn(2+)</name>
        <dbReference type="ChEBI" id="CHEBI:29035"/>
    </cofactor>
    <text evidence="5">Divalent metal cations. Prefers magnesium or manganese.</text>
</comment>
<keyword evidence="2" id="KW-0560">Oxidoreductase</keyword>
<dbReference type="SUPFAM" id="SSF53223">
    <property type="entry name" value="Aminoacid dehydrogenase-like, N-terminal domain"/>
    <property type="match status" value="1"/>
</dbReference>